<dbReference type="RefSeq" id="YP_009508530.1">
    <property type="nucleotide sequence ID" value="NC_039021.1"/>
</dbReference>
<dbReference type="KEGG" id="vg:37620008"/>
<evidence type="ECO:0000313" key="9">
    <source>
        <dbReference type="EMBL" id="APC23640.1"/>
    </source>
</evidence>
<name>A0A1J0F5G7_9RHAB</name>
<keyword evidence="5" id="KW-1043">Host membrane</keyword>
<dbReference type="EMBL" id="KY073493">
    <property type="protein sequence ID" value="APC23640.1"/>
    <property type="molecule type" value="Viral_cRNA"/>
</dbReference>
<evidence type="ECO:0000256" key="2">
    <source>
        <dbReference type="ARBA" id="ARBA00004531"/>
    </source>
</evidence>
<evidence type="ECO:0000256" key="4">
    <source>
        <dbReference type="ARBA" id="ARBA00022844"/>
    </source>
</evidence>
<dbReference type="Proteomes" id="UP000240668">
    <property type="component" value="Segment"/>
</dbReference>
<dbReference type="GO" id="GO:0039660">
    <property type="term" value="F:structural constituent of virion"/>
    <property type="evidence" value="ECO:0007669"/>
    <property type="project" value="UniProtKB-KW"/>
</dbReference>
<comment type="subcellular location">
    <subcellularLocation>
        <location evidence="2">Host endomembrane system</location>
        <topology evidence="2">Peripheral membrane protein</topology>
    </subcellularLocation>
    <subcellularLocation>
        <location evidence="1">Virion</location>
    </subcellularLocation>
</comment>
<keyword evidence="4" id="KW-0946">Virion</keyword>
<evidence type="ECO:0000313" key="10">
    <source>
        <dbReference type="Proteomes" id="UP000240668"/>
    </source>
</evidence>
<proteinExistence type="predicted"/>
<dbReference type="GeneID" id="37620008"/>
<gene>
    <name evidence="9" type="primary">M</name>
</gene>
<organism evidence="9 10">
    <name type="scientific">Beatrice Hill virus</name>
    <dbReference type="NCBI Taxonomy" id="1819301"/>
    <lineage>
        <taxon>Viruses</taxon>
        <taxon>Riboviria</taxon>
        <taxon>Orthornavirae</taxon>
        <taxon>Negarnaviricota</taxon>
        <taxon>Haploviricotina</taxon>
        <taxon>Monjiviricetes</taxon>
        <taxon>Mononegavirales</taxon>
        <taxon>Rhabdoviridae</taxon>
        <taxon>Alpharhabdovirinae</taxon>
        <taxon>Tibrovirus</taxon>
        <taxon>Tibrovirus beatrice</taxon>
    </lineage>
</organism>
<evidence type="ECO:0000256" key="3">
    <source>
        <dbReference type="ARBA" id="ARBA00017678"/>
    </source>
</evidence>
<evidence type="ECO:0000256" key="8">
    <source>
        <dbReference type="SAM" id="MobiDB-lite"/>
    </source>
</evidence>
<reference evidence="9 10" key="1">
    <citation type="submission" date="2016-10" db="EMBL/GenBank/DDBJ databases">
        <title>Beatrice Hill virus represents a novel species in the genus Tibrovirus (Mononegavirales: Rhabdoviridae).</title>
        <authorList>
            <person name="Wiley M.R."/>
            <person name="Prieto K."/>
            <person name="Blasdell K.R."/>
            <person name="Cai Y."/>
            <person name="Campos C."/>
            <person name="Walker P.J."/>
            <person name="Chiu C.Y."/>
            <person name="Palacios G."/>
            <person name="Kuhn J.H."/>
        </authorList>
    </citation>
    <scope>NUCLEOTIDE SEQUENCE [LARGE SCALE GENOMIC DNA]</scope>
    <source>
        <strain evidence="9">CSIRO 25</strain>
    </source>
</reference>
<keyword evidence="7" id="KW-0468">Viral matrix protein</keyword>
<dbReference type="InterPro" id="IPR009397">
    <property type="entry name" value="Vesiculo_matrix"/>
</dbReference>
<dbReference type="GO" id="GO:0019031">
    <property type="term" value="C:viral envelope"/>
    <property type="evidence" value="ECO:0007669"/>
    <property type="project" value="InterPro"/>
</dbReference>
<dbReference type="GO" id="GO:0033645">
    <property type="term" value="C:host cell endomembrane system"/>
    <property type="evidence" value="ECO:0007669"/>
    <property type="project" value="UniProtKB-SubCell"/>
</dbReference>
<evidence type="ECO:0000256" key="5">
    <source>
        <dbReference type="ARBA" id="ARBA00022870"/>
    </source>
</evidence>
<evidence type="ECO:0000256" key="6">
    <source>
        <dbReference type="ARBA" id="ARBA00023136"/>
    </source>
</evidence>
<accession>A0A1J0F5G7</accession>
<evidence type="ECO:0000256" key="1">
    <source>
        <dbReference type="ARBA" id="ARBA00004328"/>
    </source>
</evidence>
<evidence type="ECO:0000256" key="7">
    <source>
        <dbReference type="ARBA" id="ARBA00023311"/>
    </source>
</evidence>
<dbReference type="Pfam" id="PF06326">
    <property type="entry name" value="Vesiculo_matrix"/>
    <property type="match status" value="1"/>
</dbReference>
<dbReference type="OrthoDB" id="17543at10239"/>
<feature type="region of interest" description="Disordered" evidence="8">
    <location>
        <begin position="1"/>
        <end position="27"/>
    </location>
</feature>
<keyword evidence="10" id="KW-1185">Reference proteome</keyword>
<keyword evidence="6" id="KW-0472">Membrane</keyword>
<sequence>MLSRIKQGIKSRKSNSSGSSKSKASDDERSLMLRWVYDSDPPVKQTETFQYLMSPTAPAEKTSSSYIATTYKVDCNVEIISRAAIRNFEELINIASCLIDSYDGQLLIKPWIVSVYLTIVTHLVKEPDHHGVKSSVNRYHNGFTEILTLYINKNFAPENKKYSFKKNLSATHKGNQCNIIINIELSPTDRKGKSIKDVYEVKMPDNREIPNFDQMILPYNLKAKEKRGKYLITHKMSNTDDLIDASDSDETDL</sequence>
<protein>
    <recommendedName>
        <fullName evidence="3">Matrix protein</fullName>
    </recommendedName>
</protein>